<dbReference type="GO" id="GO:0016787">
    <property type="term" value="F:hydrolase activity"/>
    <property type="evidence" value="ECO:0007669"/>
    <property type="project" value="InterPro"/>
</dbReference>
<feature type="transmembrane region" description="Helical" evidence="1">
    <location>
        <begin position="62"/>
        <end position="85"/>
    </location>
</feature>
<dbReference type="SUPFAM" id="SSF56300">
    <property type="entry name" value="Metallo-dependent phosphatases"/>
    <property type="match status" value="1"/>
</dbReference>
<feature type="transmembrane region" description="Helical" evidence="1">
    <location>
        <begin position="210"/>
        <end position="229"/>
    </location>
</feature>
<dbReference type="InterPro" id="IPR029052">
    <property type="entry name" value="Metallo-depent_PP-like"/>
</dbReference>
<feature type="transmembrane region" description="Helical" evidence="1">
    <location>
        <begin position="172"/>
        <end position="195"/>
    </location>
</feature>
<name>A0A2B4SB41_STYPI</name>
<protein>
    <submittedName>
        <fullName evidence="3">Transmembrane protein with metallophosphoesterase domain</fullName>
    </submittedName>
</protein>
<dbReference type="PANTHER" id="PTHR31302">
    <property type="entry name" value="TRANSMEMBRANE PROTEIN WITH METALLOPHOSPHOESTERASE DOMAIN-RELATED"/>
    <property type="match status" value="1"/>
</dbReference>
<keyword evidence="4" id="KW-1185">Reference proteome</keyword>
<feature type="transmembrane region" description="Helical" evidence="1">
    <location>
        <begin position="92"/>
        <end position="115"/>
    </location>
</feature>
<dbReference type="Proteomes" id="UP000225706">
    <property type="component" value="Unassembled WGS sequence"/>
</dbReference>
<dbReference type="EMBL" id="LSMT01000136">
    <property type="protein sequence ID" value="PFX26040.1"/>
    <property type="molecule type" value="Genomic_DNA"/>
</dbReference>
<dbReference type="InterPro" id="IPR004843">
    <property type="entry name" value="Calcineurin-like_PHP"/>
</dbReference>
<dbReference type="CDD" id="cd07385">
    <property type="entry name" value="MPP_YkuE_C"/>
    <property type="match status" value="1"/>
</dbReference>
<evidence type="ECO:0000256" key="1">
    <source>
        <dbReference type="SAM" id="Phobius"/>
    </source>
</evidence>
<dbReference type="AlphaFoldDB" id="A0A2B4SB41"/>
<dbReference type="PANTHER" id="PTHR31302:SF0">
    <property type="entry name" value="TRANSMEMBRANE PROTEIN WITH METALLOPHOSPHOESTERASE DOMAIN"/>
    <property type="match status" value="1"/>
</dbReference>
<keyword evidence="1 3" id="KW-0812">Transmembrane</keyword>
<dbReference type="Pfam" id="PF00149">
    <property type="entry name" value="Metallophos"/>
    <property type="match status" value="1"/>
</dbReference>
<reference evidence="4" key="1">
    <citation type="journal article" date="2017" name="bioRxiv">
        <title>Comparative analysis of the genomes of Stylophora pistillata and Acropora digitifera provides evidence for extensive differences between species of corals.</title>
        <authorList>
            <person name="Voolstra C.R."/>
            <person name="Li Y."/>
            <person name="Liew Y.J."/>
            <person name="Baumgarten S."/>
            <person name="Zoccola D."/>
            <person name="Flot J.-F."/>
            <person name="Tambutte S."/>
            <person name="Allemand D."/>
            <person name="Aranda M."/>
        </authorList>
    </citation>
    <scope>NUCLEOTIDE SEQUENCE [LARGE SCALE GENOMIC DNA]</scope>
</reference>
<evidence type="ECO:0000313" key="3">
    <source>
        <dbReference type="EMBL" id="PFX26040.1"/>
    </source>
</evidence>
<organism evidence="3 4">
    <name type="scientific">Stylophora pistillata</name>
    <name type="common">Smooth cauliflower coral</name>
    <dbReference type="NCBI Taxonomy" id="50429"/>
    <lineage>
        <taxon>Eukaryota</taxon>
        <taxon>Metazoa</taxon>
        <taxon>Cnidaria</taxon>
        <taxon>Anthozoa</taxon>
        <taxon>Hexacorallia</taxon>
        <taxon>Scleractinia</taxon>
        <taxon>Astrocoeniina</taxon>
        <taxon>Pocilloporidae</taxon>
        <taxon>Stylophora</taxon>
    </lineage>
</organism>
<evidence type="ECO:0000313" key="4">
    <source>
        <dbReference type="Proteomes" id="UP000225706"/>
    </source>
</evidence>
<sequence length="484" mass="54319">MGRTRILKVDVEDTIQTLDGKLHLSTSIVQELADAGLLQFANRWRSNRGKLGTNPIMADMKIYRVFGGIAILMAIAIAVTVMIDLEPKKKMILFRIQFLLIFCFILGAMSRYVWINLIVLLPNRHSNSRKLVYTHWIMYIVFAAFLGLAFFSFVIGRMLIGVEPYFINKLAFACLGLLILIFFNLLLLSVVFGLLRLCNFTIPNADKWKTIIATVLSLLLCIQGLTTAYKGPVFKRVTVPLSKLPPSFDGTTVVQLSDIHLGPLIGLDALERVVKMVSATKPDIVVITGDLVDSTVANLKKVVLPLKRLRSKYGSYFVTGNHEYYTGDTDAWLEELKQLGIQPLHNSHVVISNKVSPEDKLYIAGVDDPDANRMKYQNHGMKLSQALNGRSRRFPTVLLAHQPKAAQQALDKYQDIDLILSGHTHGGQFFPMNIPIYFFNPFFSGLYKYKETYVYVTSGTYFAAAPLRIGSQAEITVLSLTTTR</sequence>
<dbReference type="OrthoDB" id="783096at2759"/>
<keyword evidence="1" id="KW-0472">Membrane</keyword>
<dbReference type="InterPro" id="IPR051158">
    <property type="entry name" value="Metallophosphoesterase_sf"/>
</dbReference>
<feature type="domain" description="Calcineurin-like phosphoesterase" evidence="2">
    <location>
        <begin position="252"/>
        <end position="426"/>
    </location>
</feature>
<accession>A0A2B4SB41</accession>
<comment type="caution">
    <text evidence="3">The sequence shown here is derived from an EMBL/GenBank/DDBJ whole genome shotgun (WGS) entry which is preliminary data.</text>
</comment>
<feature type="transmembrane region" description="Helical" evidence="1">
    <location>
        <begin position="135"/>
        <end position="160"/>
    </location>
</feature>
<proteinExistence type="predicted"/>
<gene>
    <name evidence="3" type="primary">TMPPE</name>
    <name evidence="3" type="ORF">AWC38_SpisGene9337</name>
</gene>
<keyword evidence="1" id="KW-1133">Transmembrane helix</keyword>
<dbReference type="Gene3D" id="3.60.21.10">
    <property type="match status" value="1"/>
</dbReference>
<evidence type="ECO:0000259" key="2">
    <source>
        <dbReference type="Pfam" id="PF00149"/>
    </source>
</evidence>